<dbReference type="EMBL" id="ANOG01000174">
    <property type="protein sequence ID" value="EMI21925.1"/>
    <property type="molecule type" value="Genomic_DNA"/>
</dbReference>
<protein>
    <submittedName>
        <fullName evidence="1">Uncharacterized protein</fullName>
    </submittedName>
</protein>
<reference evidence="1 2" key="1">
    <citation type="journal article" date="2013" name="Mar. Genomics">
        <title>Expression of sulfatases in Rhodopirellula baltica and the diversity of sulfatases in the genus Rhodopirellula.</title>
        <authorList>
            <person name="Wegner C.E."/>
            <person name="Richter-Heitmann T."/>
            <person name="Klindworth A."/>
            <person name="Klockow C."/>
            <person name="Richter M."/>
            <person name="Achstetter T."/>
            <person name="Glockner F.O."/>
            <person name="Harder J."/>
        </authorList>
    </citation>
    <scope>NUCLEOTIDE SEQUENCE [LARGE SCALE GENOMIC DNA]</scope>
    <source>
        <strain evidence="1 2">SM1</strain>
    </source>
</reference>
<dbReference type="Proteomes" id="UP000011991">
    <property type="component" value="Unassembled WGS sequence"/>
</dbReference>
<sequence>MLTPQRAIVNEEEPFSGIYKKLYEIGNTEEIKQVLREAKVNSPHLSGDIVLGYSKEDTISNLRRAVALEIVSKEVVHRLLWDSEENGQQHILLLIPANQDIASKLAMGTWIADKVFGEENWGNDRFPAFVDPHEAYEWADFRIGLPGANYDWIGKMYGHERIRVPVGTQKTDEDDEGIISVTRTYKYSEIRTVLVARWNHPHFLELRVDNRQLRATDSIDERRNELWKAFSEVFSIDDFDGFPIDKTLKKMVHNRLDKENIGIYSIGKIELVDPDSGKVTMLPCESGHLDDSAPRSATLQTALNEGLSPHSVNVKWSKNDDTPPSMPEQLDSIIKKTNFGPEVSIRKRVTPEVLNYVLDRIRKYAE</sequence>
<proteinExistence type="predicted"/>
<evidence type="ECO:0000313" key="1">
    <source>
        <dbReference type="EMBL" id="EMI21925.1"/>
    </source>
</evidence>
<evidence type="ECO:0000313" key="2">
    <source>
        <dbReference type="Proteomes" id="UP000011991"/>
    </source>
</evidence>
<accession>M5RRL1</accession>
<dbReference type="AlphaFoldDB" id="M5RRL1"/>
<name>M5RRL1_9BACT</name>
<gene>
    <name evidence="1" type="ORF">RMSM_01146</name>
</gene>
<comment type="caution">
    <text evidence="1">The sequence shown here is derived from an EMBL/GenBank/DDBJ whole genome shotgun (WGS) entry which is preliminary data.</text>
</comment>
<keyword evidence="2" id="KW-1185">Reference proteome</keyword>
<organism evidence="1 2">
    <name type="scientific">Rhodopirellula maiorica SM1</name>
    <dbReference type="NCBI Taxonomy" id="1265738"/>
    <lineage>
        <taxon>Bacteria</taxon>
        <taxon>Pseudomonadati</taxon>
        <taxon>Planctomycetota</taxon>
        <taxon>Planctomycetia</taxon>
        <taxon>Pirellulales</taxon>
        <taxon>Pirellulaceae</taxon>
        <taxon>Novipirellula</taxon>
    </lineage>
</organism>
<dbReference type="PATRIC" id="fig|1265738.3.peg.1143"/>